<name>A0A1I7CKU0_9RHOB</name>
<dbReference type="EMBL" id="FPAW01000017">
    <property type="protein sequence ID" value="SFU00055.1"/>
    <property type="molecule type" value="Genomic_DNA"/>
</dbReference>
<organism evidence="1 2">
    <name type="scientific">Sedimentitalea nanhaiensis</name>
    <dbReference type="NCBI Taxonomy" id="999627"/>
    <lineage>
        <taxon>Bacteria</taxon>
        <taxon>Pseudomonadati</taxon>
        <taxon>Pseudomonadota</taxon>
        <taxon>Alphaproteobacteria</taxon>
        <taxon>Rhodobacterales</taxon>
        <taxon>Paracoccaceae</taxon>
        <taxon>Sedimentitalea</taxon>
    </lineage>
</organism>
<evidence type="ECO:0000313" key="2">
    <source>
        <dbReference type="Proteomes" id="UP000182466"/>
    </source>
</evidence>
<accession>A0A1I7CKU0</accession>
<dbReference type="AlphaFoldDB" id="A0A1I7CKU0"/>
<reference evidence="1 2" key="1">
    <citation type="submission" date="2016-10" db="EMBL/GenBank/DDBJ databases">
        <authorList>
            <person name="de Groot N.N."/>
        </authorList>
    </citation>
    <scope>NUCLEOTIDE SEQUENCE [LARGE SCALE GENOMIC DNA]</scope>
    <source>
        <strain evidence="1 2">CGMCC 1.10959</strain>
    </source>
</reference>
<proteinExistence type="predicted"/>
<keyword evidence="2" id="KW-1185">Reference proteome</keyword>
<evidence type="ECO:0000313" key="1">
    <source>
        <dbReference type="EMBL" id="SFU00055.1"/>
    </source>
</evidence>
<gene>
    <name evidence="1" type="ORF">SAMN05216236_11777</name>
</gene>
<dbReference type="Proteomes" id="UP000182466">
    <property type="component" value="Unassembled WGS sequence"/>
</dbReference>
<sequence length="32" mass="3586">MTRLQILYLRRLHGLTEAQAHALAVLIWGAGI</sequence>
<protein>
    <submittedName>
        <fullName evidence="1">Uncharacterized protein</fullName>
    </submittedName>
</protein>